<dbReference type="SUPFAM" id="SSF49464">
    <property type="entry name" value="Carboxypeptidase regulatory domain-like"/>
    <property type="match status" value="1"/>
</dbReference>
<evidence type="ECO:0000313" key="2">
    <source>
        <dbReference type="EMBL" id="MBD1392362.1"/>
    </source>
</evidence>
<dbReference type="RefSeq" id="WP_191161149.1">
    <property type="nucleotide sequence ID" value="NZ_JACWMX010000001.1"/>
</dbReference>
<dbReference type="InterPro" id="IPR008969">
    <property type="entry name" value="CarboxyPept-like_regulatory"/>
</dbReference>
<protein>
    <submittedName>
        <fullName evidence="2">Carboxypeptidase-like regulatory domain-containing protein</fullName>
    </submittedName>
</protein>
<reference evidence="2" key="1">
    <citation type="submission" date="2020-09" db="EMBL/GenBank/DDBJ databases">
        <title>Novel species of Mucilaginibacter isolated from a glacier on the Tibetan Plateau.</title>
        <authorList>
            <person name="Liu Q."/>
            <person name="Xin Y.-H."/>
        </authorList>
    </citation>
    <scope>NUCLEOTIDE SEQUENCE</scope>
    <source>
        <strain evidence="2">ZB1P21</strain>
    </source>
</reference>
<sequence length="272" mass="29990">MKHYYLVALILLTGFFANAQSFEGIVKDAGTGHSLPYVNVGITGKNIGTVTDSAGRYKISLIGHEADIIKISMIGYLAQTYQIADFIAGNKKIILLQPSVTQLKEVKVTNRKWKEGVLGNTSQSDNTNAGFSDNILGHEIGTVIKIKKSPTFLKKFNVHISRAPSYPVKLRLNFYSLKKGMPDQLLQNQNIYVEAQAGQKDIQVNLEPYSIYVDDNFFAALEWIENSKGRGLMFSAYLSLLGSGAVISRQTSQADWEKVGIAGVAFNVLAEY</sequence>
<evidence type="ECO:0000256" key="1">
    <source>
        <dbReference type="SAM" id="SignalP"/>
    </source>
</evidence>
<dbReference type="EMBL" id="JACWMX010000001">
    <property type="protein sequence ID" value="MBD1392362.1"/>
    <property type="molecule type" value="Genomic_DNA"/>
</dbReference>
<evidence type="ECO:0000313" key="3">
    <source>
        <dbReference type="Proteomes" id="UP000619078"/>
    </source>
</evidence>
<keyword evidence="2" id="KW-0645">Protease</keyword>
<gene>
    <name evidence="2" type="ORF">IDJ76_04555</name>
</gene>
<keyword evidence="3" id="KW-1185">Reference proteome</keyword>
<name>A0A926NPM5_9SPHI</name>
<dbReference type="Pfam" id="PF13715">
    <property type="entry name" value="CarbopepD_reg_2"/>
    <property type="match status" value="1"/>
</dbReference>
<comment type="caution">
    <text evidence="2">The sequence shown here is derived from an EMBL/GenBank/DDBJ whole genome shotgun (WGS) entry which is preliminary data.</text>
</comment>
<dbReference type="Gene3D" id="2.60.40.1120">
    <property type="entry name" value="Carboxypeptidase-like, regulatory domain"/>
    <property type="match status" value="1"/>
</dbReference>
<organism evidence="2 3">
    <name type="scientific">Mucilaginibacter glaciei</name>
    <dbReference type="NCBI Taxonomy" id="2772109"/>
    <lineage>
        <taxon>Bacteria</taxon>
        <taxon>Pseudomonadati</taxon>
        <taxon>Bacteroidota</taxon>
        <taxon>Sphingobacteriia</taxon>
        <taxon>Sphingobacteriales</taxon>
        <taxon>Sphingobacteriaceae</taxon>
        <taxon>Mucilaginibacter</taxon>
    </lineage>
</organism>
<keyword evidence="1" id="KW-0732">Signal</keyword>
<dbReference type="GO" id="GO:0004180">
    <property type="term" value="F:carboxypeptidase activity"/>
    <property type="evidence" value="ECO:0007669"/>
    <property type="project" value="UniProtKB-KW"/>
</dbReference>
<dbReference type="Proteomes" id="UP000619078">
    <property type="component" value="Unassembled WGS sequence"/>
</dbReference>
<keyword evidence="2" id="KW-0378">Hydrolase</keyword>
<dbReference type="AlphaFoldDB" id="A0A926NPM5"/>
<keyword evidence="2" id="KW-0121">Carboxypeptidase</keyword>
<accession>A0A926NPM5</accession>
<feature type="chain" id="PRO_5037657383" evidence="1">
    <location>
        <begin position="20"/>
        <end position="272"/>
    </location>
</feature>
<feature type="signal peptide" evidence="1">
    <location>
        <begin position="1"/>
        <end position="19"/>
    </location>
</feature>
<proteinExistence type="predicted"/>